<name>A0AAE6X6X8_9PAST</name>
<evidence type="ECO:0000313" key="6">
    <source>
        <dbReference type="EMBL" id="QIM64579.1"/>
    </source>
</evidence>
<dbReference type="AlphaFoldDB" id="A0AAE6X6X8"/>
<dbReference type="GO" id="GO:0009246">
    <property type="term" value="P:enterobacterial common antigen biosynthetic process"/>
    <property type="evidence" value="ECO:0007669"/>
    <property type="project" value="InterPro"/>
</dbReference>
<reference evidence="6 9" key="1">
    <citation type="submission" date="2016-03" db="EMBL/GenBank/DDBJ databases">
        <authorList>
            <person name="Hansen M.J."/>
            <person name="Bojesen A.M."/>
            <person name="Planet P."/>
        </authorList>
    </citation>
    <scope>NUCLEOTIDE SEQUENCE [LARGE SCALE GENOMIC DNA]</scope>
    <source>
        <strain evidence="6 9">HPA 21</strain>
    </source>
</reference>
<evidence type="ECO:0000256" key="3">
    <source>
        <dbReference type="ARBA" id="ARBA00022676"/>
    </source>
</evidence>
<protein>
    <submittedName>
        <fullName evidence="7">dTDP-N-acetylfucosamine:lipid II N-acetylfucosaminyltransferase</fullName>
    </submittedName>
</protein>
<evidence type="ECO:0000313" key="9">
    <source>
        <dbReference type="Proteomes" id="UP000502287"/>
    </source>
</evidence>
<evidence type="ECO:0000256" key="2">
    <source>
        <dbReference type="ARBA" id="ARBA00022519"/>
    </source>
</evidence>
<dbReference type="Proteomes" id="UP000502287">
    <property type="component" value="Chromosome"/>
</dbReference>
<dbReference type="RefSeq" id="WP_123957583.1">
    <property type="nucleotide sequence ID" value="NZ_CP015029.1"/>
</dbReference>
<gene>
    <name evidence="6" type="ORF">A4G17_03550</name>
    <name evidence="7" type="ORF">EDC49_2007</name>
</gene>
<evidence type="ECO:0000313" key="8">
    <source>
        <dbReference type="Proteomes" id="UP000276901"/>
    </source>
</evidence>
<keyword evidence="5" id="KW-0472">Membrane</keyword>
<evidence type="ECO:0000313" key="7">
    <source>
        <dbReference type="EMBL" id="RPE91001.1"/>
    </source>
</evidence>
<keyword evidence="1" id="KW-1003">Cell membrane</keyword>
<proteinExistence type="predicted"/>
<dbReference type="Proteomes" id="UP000276901">
    <property type="component" value="Unassembled WGS sequence"/>
</dbReference>
<organism evidence="6 9">
    <name type="scientific">Frederiksenia canicola</name>
    <dbReference type="NCBI Taxonomy" id="123824"/>
    <lineage>
        <taxon>Bacteria</taxon>
        <taxon>Pseudomonadati</taxon>
        <taxon>Pseudomonadota</taxon>
        <taxon>Gammaproteobacteria</taxon>
        <taxon>Pasteurellales</taxon>
        <taxon>Pasteurellaceae</taxon>
        <taxon>Frederiksenia</taxon>
    </lineage>
</organism>
<sequence>MNWLHILGADIPHHNRTLLAFFNEQIAPNFAEKPQFWVVSNTDLASEFSQLSIRLFPSKLALAKAVMVKSWRNPTACFFFHGQYNALLWLVMLVGLLPVKRCAWHIWGADLYENATSFGFRLFYPLRRLAQKRLTFVLGTQGDLDYFGKIHPKSHRLLLYFPTKMPMDFLQEHNTQIPIDRASLDLKRDADFVVLLGNSGDPSNRHLLGLQQLHEQFGSAIQIKIPMGYPENNDAYIEQVATLGKQLFGENCEIWREKVEFAKYVADLTACDLGYFPFERQQGIGTLCVLIALNVPFALSRNNPFCVDLIAEQVPFLFLDQLTVANIAEAHNQLKARDKSQIRFFPLHYRQMWLEQLERLFKEI</sequence>
<reference evidence="7 8" key="2">
    <citation type="submission" date="2018-11" db="EMBL/GenBank/DDBJ databases">
        <title>Genomic Encyclopedia of Type Strains, Phase IV (KMG-IV): sequencing the most valuable type-strain genomes for metagenomic binning, comparative biology and taxonomic classification.</title>
        <authorList>
            <person name="Goeker M."/>
        </authorList>
    </citation>
    <scope>NUCLEOTIDE SEQUENCE [LARGE SCALE GENOMIC DNA]</scope>
    <source>
        <strain evidence="7 8">DSM 25797</strain>
    </source>
</reference>
<accession>A0AAE6X6X8</accession>
<dbReference type="KEGG" id="fcl:A4G17_03550"/>
<dbReference type="Pfam" id="PF07429">
    <property type="entry name" value="Glyco_transf_56"/>
    <property type="match status" value="1"/>
</dbReference>
<evidence type="ECO:0000256" key="1">
    <source>
        <dbReference type="ARBA" id="ARBA00022475"/>
    </source>
</evidence>
<evidence type="ECO:0000256" key="5">
    <source>
        <dbReference type="ARBA" id="ARBA00023136"/>
    </source>
</evidence>
<dbReference type="GO" id="GO:0008417">
    <property type="term" value="F:fucosyltransferase activity"/>
    <property type="evidence" value="ECO:0007669"/>
    <property type="project" value="InterPro"/>
</dbReference>
<keyword evidence="3" id="KW-0328">Glycosyltransferase</keyword>
<evidence type="ECO:0000256" key="4">
    <source>
        <dbReference type="ARBA" id="ARBA00022679"/>
    </source>
</evidence>
<keyword evidence="2" id="KW-0997">Cell inner membrane</keyword>
<dbReference type="EMBL" id="CP015029">
    <property type="protein sequence ID" value="QIM64579.1"/>
    <property type="molecule type" value="Genomic_DNA"/>
</dbReference>
<keyword evidence="8" id="KW-1185">Reference proteome</keyword>
<keyword evidence="4" id="KW-0808">Transferase</keyword>
<dbReference type="EMBL" id="RKQT01000006">
    <property type="protein sequence ID" value="RPE91001.1"/>
    <property type="molecule type" value="Genomic_DNA"/>
</dbReference>
<dbReference type="InterPro" id="IPR009993">
    <property type="entry name" value="WecF"/>
</dbReference>